<organism evidence="2 3">
    <name type="scientific">Bradyrhizobium erythrophlei</name>
    <dbReference type="NCBI Taxonomy" id="1437360"/>
    <lineage>
        <taxon>Bacteria</taxon>
        <taxon>Pseudomonadati</taxon>
        <taxon>Pseudomonadota</taxon>
        <taxon>Alphaproteobacteria</taxon>
        <taxon>Hyphomicrobiales</taxon>
        <taxon>Nitrobacteraceae</taxon>
        <taxon>Bradyrhizobium</taxon>
    </lineage>
</organism>
<dbReference type="Proteomes" id="UP000190675">
    <property type="component" value="Chromosome I"/>
</dbReference>
<feature type="transmembrane region" description="Helical" evidence="1">
    <location>
        <begin position="64"/>
        <end position="85"/>
    </location>
</feature>
<proteinExistence type="predicted"/>
<evidence type="ECO:0000313" key="3">
    <source>
        <dbReference type="Proteomes" id="UP000190675"/>
    </source>
</evidence>
<keyword evidence="1" id="KW-0812">Transmembrane</keyword>
<accession>A0A1M5NBU7</accession>
<reference evidence="2 3" key="1">
    <citation type="submission" date="2016-11" db="EMBL/GenBank/DDBJ databases">
        <authorList>
            <person name="Jaros S."/>
            <person name="Januszkiewicz K."/>
            <person name="Wedrychowicz H."/>
        </authorList>
    </citation>
    <scope>NUCLEOTIDE SEQUENCE [LARGE SCALE GENOMIC DNA]</scope>
    <source>
        <strain evidence="2 3">GAS242</strain>
    </source>
</reference>
<feature type="transmembrane region" description="Helical" evidence="1">
    <location>
        <begin position="12"/>
        <end position="31"/>
    </location>
</feature>
<keyword evidence="1" id="KW-1133">Transmembrane helix</keyword>
<gene>
    <name evidence="2" type="ORF">SAMN05444169_4546</name>
</gene>
<dbReference type="RefSeq" id="WP_154073357.1">
    <property type="nucleotide sequence ID" value="NZ_LT670818.1"/>
</dbReference>
<sequence>MKRETWRRVENVLAAVALCSFATFTFLQLWFCNSSPRLIDQASGAVNLVDCHGTLIYLTNPERLVSGALLYASVALIGVAIAIDIRIKPFGIEMPPD</sequence>
<evidence type="ECO:0000256" key="1">
    <source>
        <dbReference type="SAM" id="Phobius"/>
    </source>
</evidence>
<keyword evidence="1" id="KW-0472">Membrane</keyword>
<dbReference type="AlphaFoldDB" id="A0A1M5NBU7"/>
<protein>
    <submittedName>
        <fullName evidence="2">Uncharacterized protein</fullName>
    </submittedName>
</protein>
<name>A0A1M5NBU7_9BRAD</name>
<evidence type="ECO:0000313" key="2">
    <source>
        <dbReference type="EMBL" id="SHG86977.1"/>
    </source>
</evidence>
<dbReference type="EMBL" id="LT670818">
    <property type="protein sequence ID" value="SHG86977.1"/>
    <property type="molecule type" value="Genomic_DNA"/>
</dbReference>